<sequence length="174" mass="19699">MLSISDINLNFWNTWLNDGNIQNVWIHSTKLSGQGFKCGYCGFKNVSGGATRLSDHLRAIVGEVRACSSVPRAVRDAMRELGKSLVEKKREREHKLERDLIQGLHGDDNVIDLESDEEDQARMEIRRSLRDTSVSCAIQRRGVSVKSVRVDVDNVSHPMVVRGIGVYLHWSIQR</sequence>
<name>A0A835EHX3_9POAL</name>
<proteinExistence type="predicted"/>
<protein>
    <recommendedName>
        <fullName evidence="3">BED-type domain-containing protein</fullName>
    </recommendedName>
</protein>
<dbReference type="PANTHER" id="PTHR46951:SF2">
    <property type="entry name" value="BED-TYPE DOMAIN-CONTAINING PROTEIN"/>
    <property type="match status" value="1"/>
</dbReference>
<keyword evidence="2" id="KW-1185">Reference proteome</keyword>
<dbReference type="AlphaFoldDB" id="A0A835EHX3"/>
<dbReference type="PANTHER" id="PTHR46951">
    <property type="entry name" value="BED-TYPE DOMAIN-CONTAINING PROTEIN"/>
    <property type="match status" value="1"/>
</dbReference>
<evidence type="ECO:0000313" key="2">
    <source>
        <dbReference type="Proteomes" id="UP000636709"/>
    </source>
</evidence>
<evidence type="ECO:0008006" key="3">
    <source>
        <dbReference type="Google" id="ProtNLM"/>
    </source>
</evidence>
<dbReference type="Proteomes" id="UP000636709">
    <property type="component" value="Unassembled WGS sequence"/>
</dbReference>
<gene>
    <name evidence="1" type="ORF">HU200_040034</name>
</gene>
<comment type="caution">
    <text evidence="1">The sequence shown here is derived from an EMBL/GenBank/DDBJ whole genome shotgun (WGS) entry which is preliminary data.</text>
</comment>
<evidence type="ECO:0000313" key="1">
    <source>
        <dbReference type="EMBL" id="KAF8691915.1"/>
    </source>
</evidence>
<dbReference type="OrthoDB" id="686584at2759"/>
<accession>A0A835EHX3</accession>
<organism evidence="1 2">
    <name type="scientific">Digitaria exilis</name>
    <dbReference type="NCBI Taxonomy" id="1010633"/>
    <lineage>
        <taxon>Eukaryota</taxon>
        <taxon>Viridiplantae</taxon>
        <taxon>Streptophyta</taxon>
        <taxon>Embryophyta</taxon>
        <taxon>Tracheophyta</taxon>
        <taxon>Spermatophyta</taxon>
        <taxon>Magnoliopsida</taxon>
        <taxon>Liliopsida</taxon>
        <taxon>Poales</taxon>
        <taxon>Poaceae</taxon>
        <taxon>PACMAD clade</taxon>
        <taxon>Panicoideae</taxon>
        <taxon>Panicodae</taxon>
        <taxon>Paniceae</taxon>
        <taxon>Anthephorinae</taxon>
        <taxon>Digitaria</taxon>
    </lineage>
</organism>
<reference evidence="1" key="1">
    <citation type="submission" date="2020-07" db="EMBL/GenBank/DDBJ databases">
        <title>Genome sequence and genetic diversity analysis of an under-domesticated orphan crop, white fonio (Digitaria exilis).</title>
        <authorList>
            <person name="Bennetzen J.L."/>
            <person name="Chen S."/>
            <person name="Ma X."/>
            <person name="Wang X."/>
            <person name="Yssel A.E.J."/>
            <person name="Chaluvadi S.R."/>
            <person name="Johnson M."/>
            <person name="Gangashetty P."/>
            <person name="Hamidou F."/>
            <person name="Sanogo M.D."/>
            <person name="Zwaenepoel A."/>
            <person name="Wallace J."/>
            <person name="Van De Peer Y."/>
            <person name="Van Deynze A."/>
        </authorList>
    </citation>
    <scope>NUCLEOTIDE SEQUENCE</scope>
    <source>
        <tissue evidence="1">Leaves</tissue>
    </source>
</reference>
<dbReference type="EMBL" id="JACEFO010001962">
    <property type="protein sequence ID" value="KAF8691915.1"/>
    <property type="molecule type" value="Genomic_DNA"/>
</dbReference>